<keyword evidence="3" id="KW-1185">Reference proteome</keyword>
<evidence type="ECO:0000313" key="3">
    <source>
        <dbReference type="Proteomes" id="UP000230423"/>
    </source>
</evidence>
<proteinExistence type="predicted"/>
<organism evidence="2 3">
    <name type="scientific">Teladorsagia circumcincta</name>
    <name type="common">Brown stomach worm</name>
    <name type="synonym">Ostertagia circumcincta</name>
    <dbReference type="NCBI Taxonomy" id="45464"/>
    <lineage>
        <taxon>Eukaryota</taxon>
        <taxon>Metazoa</taxon>
        <taxon>Ecdysozoa</taxon>
        <taxon>Nematoda</taxon>
        <taxon>Chromadorea</taxon>
        <taxon>Rhabditida</taxon>
        <taxon>Rhabditina</taxon>
        <taxon>Rhabditomorpha</taxon>
        <taxon>Strongyloidea</taxon>
        <taxon>Trichostrongylidae</taxon>
        <taxon>Teladorsagia</taxon>
    </lineage>
</organism>
<protein>
    <submittedName>
        <fullName evidence="2">Uncharacterized protein</fullName>
    </submittedName>
</protein>
<dbReference type="AlphaFoldDB" id="A0A2G9U6K0"/>
<feature type="transmembrane region" description="Helical" evidence="1">
    <location>
        <begin position="115"/>
        <end position="140"/>
    </location>
</feature>
<dbReference type="OrthoDB" id="5873137at2759"/>
<evidence type="ECO:0000313" key="2">
    <source>
        <dbReference type="EMBL" id="PIO65863.1"/>
    </source>
</evidence>
<keyword evidence="1" id="KW-0812">Transmembrane</keyword>
<keyword evidence="1" id="KW-0472">Membrane</keyword>
<reference evidence="2 3" key="1">
    <citation type="submission" date="2015-09" db="EMBL/GenBank/DDBJ databases">
        <title>Draft genome of the parasitic nematode Teladorsagia circumcincta isolate WARC Sus (inbred).</title>
        <authorList>
            <person name="Mitreva M."/>
        </authorList>
    </citation>
    <scope>NUCLEOTIDE SEQUENCE [LARGE SCALE GENOMIC DNA]</scope>
    <source>
        <strain evidence="2 3">S</strain>
    </source>
</reference>
<evidence type="ECO:0000256" key="1">
    <source>
        <dbReference type="SAM" id="Phobius"/>
    </source>
</evidence>
<gene>
    <name evidence="2" type="ORF">TELCIR_12446</name>
</gene>
<name>A0A2G9U6K0_TELCI</name>
<feature type="non-terminal residue" evidence="2">
    <location>
        <position position="236"/>
    </location>
</feature>
<dbReference type="Proteomes" id="UP000230423">
    <property type="component" value="Unassembled WGS sequence"/>
</dbReference>
<feature type="transmembrane region" description="Helical" evidence="1">
    <location>
        <begin position="171"/>
        <end position="190"/>
    </location>
</feature>
<accession>A0A2G9U6K0</accession>
<sequence>MSFSIAYEKQKLFLLSATVCSSCTEMTKFEDTADVTEPSNAKIDKKQLKKGMSEFKKALDSFGNQRKEIQQVFHGMVDETFSSVFDLIAEFVTGLSHSVNLFLERHDRFASHTNYIFYLCIIIPALLLALCVLAMFFLLIRGLFNCCVKDPDGGRRGLLSRFGGEIMGTTGYVAMLTTALLFIMSSNIFYKCKNNYSFFDALDGPRLLADNAMEDAYAVDMSPRCVDIMGMWNEIG</sequence>
<keyword evidence="1" id="KW-1133">Transmembrane helix</keyword>
<dbReference type="EMBL" id="KZ348665">
    <property type="protein sequence ID" value="PIO65863.1"/>
    <property type="molecule type" value="Genomic_DNA"/>
</dbReference>